<dbReference type="EMBL" id="MU266474">
    <property type="protein sequence ID" value="KAH7922725.1"/>
    <property type="molecule type" value="Genomic_DNA"/>
</dbReference>
<gene>
    <name evidence="1" type="ORF">BV22DRAFT_965647</name>
</gene>
<name>A0ACB8BA85_9AGAM</name>
<dbReference type="Proteomes" id="UP000790709">
    <property type="component" value="Unassembled WGS sequence"/>
</dbReference>
<feature type="non-terminal residue" evidence="1">
    <location>
        <position position="1"/>
    </location>
</feature>
<evidence type="ECO:0000313" key="2">
    <source>
        <dbReference type="Proteomes" id="UP000790709"/>
    </source>
</evidence>
<feature type="non-terminal residue" evidence="1">
    <location>
        <position position="263"/>
    </location>
</feature>
<evidence type="ECO:0000313" key="1">
    <source>
        <dbReference type="EMBL" id="KAH7922725.1"/>
    </source>
</evidence>
<accession>A0ACB8BA85</accession>
<reference evidence="1" key="1">
    <citation type="journal article" date="2021" name="New Phytol.">
        <title>Evolutionary innovations through gain and loss of genes in the ectomycorrhizal Boletales.</title>
        <authorList>
            <person name="Wu G."/>
            <person name="Miyauchi S."/>
            <person name="Morin E."/>
            <person name="Kuo A."/>
            <person name="Drula E."/>
            <person name="Varga T."/>
            <person name="Kohler A."/>
            <person name="Feng B."/>
            <person name="Cao Y."/>
            <person name="Lipzen A."/>
            <person name="Daum C."/>
            <person name="Hundley H."/>
            <person name="Pangilinan J."/>
            <person name="Johnson J."/>
            <person name="Barry K."/>
            <person name="LaButti K."/>
            <person name="Ng V."/>
            <person name="Ahrendt S."/>
            <person name="Min B."/>
            <person name="Choi I.G."/>
            <person name="Park H."/>
            <person name="Plett J.M."/>
            <person name="Magnuson J."/>
            <person name="Spatafora J.W."/>
            <person name="Nagy L.G."/>
            <person name="Henrissat B."/>
            <person name="Grigoriev I.V."/>
            <person name="Yang Z.L."/>
            <person name="Xu J."/>
            <person name="Martin F.M."/>
        </authorList>
    </citation>
    <scope>NUCLEOTIDE SEQUENCE</scope>
    <source>
        <strain evidence="1">KUC20120723A-06</strain>
    </source>
</reference>
<protein>
    <submittedName>
        <fullName evidence="1">DDE-domain-containing protein</fullName>
    </submittedName>
</protein>
<keyword evidence="2" id="KW-1185">Reference proteome</keyword>
<organism evidence="1 2">
    <name type="scientific">Leucogyrophana mollusca</name>
    <dbReference type="NCBI Taxonomy" id="85980"/>
    <lineage>
        <taxon>Eukaryota</taxon>
        <taxon>Fungi</taxon>
        <taxon>Dikarya</taxon>
        <taxon>Basidiomycota</taxon>
        <taxon>Agaricomycotina</taxon>
        <taxon>Agaricomycetes</taxon>
        <taxon>Agaricomycetidae</taxon>
        <taxon>Boletales</taxon>
        <taxon>Boletales incertae sedis</taxon>
        <taxon>Leucogyrophana</taxon>
    </lineage>
</organism>
<sequence length="263" mass="30294">RRTIRQKVFAIAGRSPSRNWLYRFLGRHPEIKLGRPSGLDPKRGQYFNRTAVKNHFDLLREVMEEHNIPWENVYNMDEKGCQHGGGRGQSRLKHLISRQKRSHYKFRSDNLELVTVIECVCADGTNLQPGFVFSGKQFSPEWFQVHPDICVSTSPNGWTDDFLGAEWFKQSFVPQATARNTSGQPILLIFDGHGSHMVDEIREAAIQNNIHLFCLPAHTTHKLQPLDVGVFGPLQHAWRTRCDTVVNETGEEIPRENFVKEYM</sequence>
<comment type="caution">
    <text evidence="1">The sequence shown here is derived from an EMBL/GenBank/DDBJ whole genome shotgun (WGS) entry which is preliminary data.</text>
</comment>
<proteinExistence type="predicted"/>